<dbReference type="InterPro" id="IPR004561">
    <property type="entry name" value="IsoChor_synthase"/>
</dbReference>
<accession>A0A429ZY93</accession>
<dbReference type="Proteomes" id="UP000287857">
    <property type="component" value="Unassembled WGS sequence"/>
</dbReference>
<dbReference type="SUPFAM" id="SSF56322">
    <property type="entry name" value="ADC synthase"/>
    <property type="match status" value="1"/>
</dbReference>
<evidence type="ECO:0000313" key="7">
    <source>
        <dbReference type="EMBL" id="RST98918.1"/>
    </source>
</evidence>
<dbReference type="GO" id="GO:0008909">
    <property type="term" value="F:isochorismate synthase activity"/>
    <property type="evidence" value="ECO:0007669"/>
    <property type="project" value="UniProtKB-EC"/>
</dbReference>
<keyword evidence="4" id="KW-0413">Isomerase</keyword>
<dbReference type="EC" id="5.4.4.2" evidence="3"/>
<reference evidence="7 8" key="1">
    <citation type="submission" date="2017-05" db="EMBL/GenBank/DDBJ databases">
        <title>Vagococcus spp. assemblies.</title>
        <authorList>
            <person name="Gulvik C.A."/>
        </authorList>
    </citation>
    <scope>NUCLEOTIDE SEQUENCE [LARGE SCALE GENOMIC DNA]</scope>
    <source>
        <strain evidence="7 8">SS1995</strain>
    </source>
</reference>
<dbReference type="InterPro" id="IPR005801">
    <property type="entry name" value="ADC_synthase"/>
</dbReference>
<dbReference type="AlphaFoldDB" id="A0A429ZY93"/>
<dbReference type="GO" id="GO:0009697">
    <property type="term" value="P:salicylic acid biosynthetic process"/>
    <property type="evidence" value="ECO:0007669"/>
    <property type="project" value="TreeGrafter"/>
</dbReference>
<dbReference type="NCBIfam" id="TIGR00543">
    <property type="entry name" value="isochor_syn"/>
    <property type="match status" value="1"/>
</dbReference>
<dbReference type="EMBL" id="NGJS01000007">
    <property type="protein sequence ID" value="RST98918.1"/>
    <property type="molecule type" value="Genomic_DNA"/>
</dbReference>
<dbReference type="OrthoDB" id="9803598at2"/>
<gene>
    <name evidence="7" type="ORF">CBF37_05985</name>
</gene>
<evidence type="ECO:0000313" key="8">
    <source>
        <dbReference type="Proteomes" id="UP000287857"/>
    </source>
</evidence>
<comment type="caution">
    <text evidence="7">The sequence shown here is derived from an EMBL/GenBank/DDBJ whole genome shotgun (WGS) entry which is preliminary data.</text>
</comment>
<organism evidence="7 8">
    <name type="scientific">Vagococcus vulneris</name>
    <dbReference type="NCBI Taxonomy" id="1977869"/>
    <lineage>
        <taxon>Bacteria</taxon>
        <taxon>Bacillati</taxon>
        <taxon>Bacillota</taxon>
        <taxon>Bacilli</taxon>
        <taxon>Lactobacillales</taxon>
        <taxon>Enterococcaceae</taxon>
        <taxon>Vagococcus</taxon>
    </lineage>
</organism>
<keyword evidence="8" id="KW-1185">Reference proteome</keyword>
<sequence length="460" mass="51172">MEITPVPQELAAYQNESIDYLTWIYDMDFKKTVLDLFQASQSLKIAETWYWETPNRQQSMAGFGAVAQFIGEAAKPQKINDWHKKQKTIVLPDSIELSGRTPSLVGAFPFMLQGHHPNDNMWGEFGDGFFFLPKIQILANKKKKTILFNFSKKDLSVLEKSWSERVSLVQKLSETLCSEESVSSGIIKQIELDIPAWMDLVEKTIKTLNGRTELAKVVTARILEVESRDTLSSGQIMAALREQQPNTYLFSLTKDSQTFIGSTPERLLKATPSNFLTASIAGSTPRGATAAEDQHLGNELLQDLKNRGEHQIVVDRIVTELEQLSGTAIHLDEPTLLKNRDIQHLFLPIEAPRVAQTSFLTAVETLHPTPALGGEPKQLALDFLAAHEPIHRGLYGAPVGWLSLTADCGEFAVGIRSALLDKHKGYLYAGCGIVKESQPTLELAETRVKFQPMLRGMGGK</sequence>
<dbReference type="Pfam" id="PF00425">
    <property type="entry name" value="Chorismate_bind"/>
    <property type="match status" value="1"/>
</dbReference>
<dbReference type="PANTHER" id="PTHR42839:SF1">
    <property type="entry name" value="ISOCHORISMATE SYNTHASE MENF"/>
    <property type="match status" value="1"/>
</dbReference>
<protein>
    <recommendedName>
        <fullName evidence="3">isochorismate synthase</fullName>
        <ecNumber evidence="3">5.4.4.2</ecNumber>
    </recommendedName>
    <alternativeName>
        <fullName evidence="5">Isochorismate mutase</fullName>
    </alternativeName>
</protein>
<evidence type="ECO:0000256" key="5">
    <source>
        <dbReference type="ARBA" id="ARBA00041564"/>
    </source>
</evidence>
<evidence type="ECO:0000256" key="1">
    <source>
        <dbReference type="ARBA" id="ARBA00000799"/>
    </source>
</evidence>
<evidence type="ECO:0000256" key="2">
    <source>
        <dbReference type="ARBA" id="ARBA00005297"/>
    </source>
</evidence>
<comment type="catalytic activity">
    <reaction evidence="1">
        <text>chorismate = isochorismate</text>
        <dbReference type="Rhea" id="RHEA:18985"/>
        <dbReference type="ChEBI" id="CHEBI:29748"/>
        <dbReference type="ChEBI" id="CHEBI:29780"/>
        <dbReference type="EC" id="5.4.4.2"/>
    </reaction>
</comment>
<dbReference type="InterPro" id="IPR015890">
    <property type="entry name" value="Chorismate_C"/>
</dbReference>
<proteinExistence type="inferred from homology"/>
<evidence type="ECO:0000259" key="6">
    <source>
        <dbReference type="Pfam" id="PF00425"/>
    </source>
</evidence>
<evidence type="ECO:0000256" key="3">
    <source>
        <dbReference type="ARBA" id="ARBA00012824"/>
    </source>
</evidence>
<evidence type="ECO:0000256" key="4">
    <source>
        <dbReference type="ARBA" id="ARBA00023235"/>
    </source>
</evidence>
<dbReference type="PANTHER" id="PTHR42839">
    <property type="entry name" value="ISOCHORISMATE SYNTHASE ENTC"/>
    <property type="match status" value="1"/>
</dbReference>
<feature type="domain" description="Chorismate-utilising enzyme C-terminal" evidence="6">
    <location>
        <begin position="196"/>
        <end position="449"/>
    </location>
</feature>
<dbReference type="Gene3D" id="3.60.120.10">
    <property type="entry name" value="Anthranilate synthase"/>
    <property type="match status" value="1"/>
</dbReference>
<dbReference type="RefSeq" id="WP_125983841.1">
    <property type="nucleotide sequence ID" value="NZ_NGJS01000007.1"/>
</dbReference>
<name>A0A429ZY93_9ENTE</name>
<comment type="similarity">
    <text evidence="2">Belongs to the isochorismate synthase family.</text>
</comment>